<protein>
    <submittedName>
        <fullName evidence="1">Uncharacterized protein</fullName>
    </submittedName>
</protein>
<proteinExistence type="predicted"/>
<evidence type="ECO:0000313" key="1">
    <source>
        <dbReference type="EMBL" id="KAF6839802.1"/>
    </source>
</evidence>
<dbReference type="AlphaFoldDB" id="A0A8H6NNT3"/>
<dbReference type="Proteomes" id="UP000654918">
    <property type="component" value="Unassembled WGS sequence"/>
</dbReference>
<organism evidence="1 2">
    <name type="scientific">Colletotrichum plurivorum</name>
    <dbReference type="NCBI Taxonomy" id="2175906"/>
    <lineage>
        <taxon>Eukaryota</taxon>
        <taxon>Fungi</taxon>
        <taxon>Dikarya</taxon>
        <taxon>Ascomycota</taxon>
        <taxon>Pezizomycotina</taxon>
        <taxon>Sordariomycetes</taxon>
        <taxon>Hypocreomycetidae</taxon>
        <taxon>Glomerellales</taxon>
        <taxon>Glomerellaceae</taxon>
        <taxon>Colletotrichum</taxon>
        <taxon>Colletotrichum orchidearum species complex</taxon>
    </lineage>
</organism>
<name>A0A8H6NNT3_9PEZI</name>
<sequence>MLGSEAAAAGLRPISELTAYTWRSASQQEEGGNYYVTLRGNTPTNMVEKYSSQYEMLRLTQRPIDKLRTLHSGCPRTRIPYGAKVDPVTPRNHVLQVRLGLVVSEHRPAGSLTDF</sequence>
<comment type="caution">
    <text evidence="1">The sequence shown here is derived from an EMBL/GenBank/DDBJ whole genome shotgun (WGS) entry which is preliminary data.</text>
</comment>
<gene>
    <name evidence="1" type="ORF">CPLU01_01674</name>
</gene>
<reference evidence="1" key="1">
    <citation type="journal article" date="2020" name="Phytopathology">
        <title>Genome Sequence Resources of Colletotrichum truncatum, C. plurivorum, C. musicola, and C. sojae: Four Species Pathogenic to Soybean (Glycine max).</title>
        <authorList>
            <person name="Rogerio F."/>
            <person name="Boufleur T.R."/>
            <person name="Ciampi-Guillardi M."/>
            <person name="Sukno S.A."/>
            <person name="Thon M.R."/>
            <person name="Massola Junior N.S."/>
            <person name="Baroncelli R."/>
        </authorList>
    </citation>
    <scope>NUCLEOTIDE SEQUENCE</scope>
    <source>
        <strain evidence="1">LFN00145</strain>
    </source>
</reference>
<keyword evidence="2" id="KW-1185">Reference proteome</keyword>
<accession>A0A8H6NNT3</accession>
<dbReference type="EMBL" id="WIGO01000011">
    <property type="protein sequence ID" value="KAF6839802.1"/>
    <property type="molecule type" value="Genomic_DNA"/>
</dbReference>
<evidence type="ECO:0000313" key="2">
    <source>
        <dbReference type="Proteomes" id="UP000654918"/>
    </source>
</evidence>